<reference evidence="2" key="1">
    <citation type="submission" date="2021-11" db="EMBL/GenBank/DDBJ databases">
        <title>Draft genome sequence of Capnocytophaga sp. strain KC07075 isolated from cat oral cavity.</title>
        <authorList>
            <person name="Suzuki M."/>
            <person name="Imaoka K."/>
            <person name="Kimura M."/>
            <person name="Morikawa S."/>
            <person name="Maeda K."/>
        </authorList>
    </citation>
    <scope>NUCLEOTIDE SEQUENCE</scope>
    <source>
        <strain evidence="2">KC07075</strain>
    </source>
</reference>
<dbReference type="Proteomes" id="UP001207736">
    <property type="component" value="Unassembled WGS sequence"/>
</dbReference>
<evidence type="ECO:0000313" key="2">
    <source>
        <dbReference type="EMBL" id="GJM51658.1"/>
    </source>
</evidence>
<feature type="compositionally biased region" description="Polar residues" evidence="1">
    <location>
        <begin position="448"/>
        <end position="463"/>
    </location>
</feature>
<proteinExistence type="predicted"/>
<evidence type="ECO:0008006" key="4">
    <source>
        <dbReference type="Google" id="ProtNLM"/>
    </source>
</evidence>
<dbReference type="InterPro" id="IPR025460">
    <property type="entry name" value="DUF4280"/>
</dbReference>
<protein>
    <recommendedName>
        <fullName evidence="4">DUF4280 domain-containing protein</fullName>
    </recommendedName>
</protein>
<accession>A0AAV5AW64</accession>
<organism evidence="2 3">
    <name type="scientific">Capnocytophaga catalasegens</name>
    <dbReference type="NCBI Taxonomy" id="1004260"/>
    <lineage>
        <taxon>Bacteria</taxon>
        <taxon>Pseudomonadati</taxon>
        <taxon>Bacteroidota</taxon>
        <taxon>Flavobacteriia</taxon>
        <taxon>Flavobacteriales</taxon>
        <taxon>Flavobacteriaceae</taxon>
        <taxon>Capnocytophaga</taxon>
    </lineage>
</organism>
<dbReference type="EMBL" id="BQKA01000090">
    <property type="protein sequence ID" value="GJM51658.1"/>
    <property type="molecule type" value="Genomic_DNA"/>
</dbReference>
<dbReference type="GO" id="GO:0008237">
    <property type="term" value="F:metallopeptidase activity"/>
    <property type="evidence" value="ECO:0007669"/>
    <property type="project" value="InterPro"/>
</dbReference>
<dbReference type="Pfam" id="PF14107">
    <property type="entry name" value="DUF4280"/>
    <property type="match status" value="1"/>
</dbReference>
<evidence type="ECO:0000256" key="1">
    <source>
        <dbReference type="SAM" id="MobiDB-lite"/>
    </source>
</evidence>
<evidence type="ECO:0000313" key="3">
    <source>
        <dbReference type="Proteomes" id="UP001207736"/>
    </source>
</evidence>
<comment type="caution">
    <text evidence="2">The sequence shown here is derived from an EMBL/GenBank/DDBJ whole genome shotgun (WGS) entry which is preliminary data.</text>
</comment>
<feature type="region of interest" description="Disordered" evidence="1">
    <location>
        <begin position="444"/>
        <end position="463"/>
    </location>
</feature>
<dbReference type="Gene3D" id="3.40.390.10">
    <property type="entry name" value="Collagenase (Catalytic Domain)"/>
    <property type="match status" value="1"/>
</dbReference>
<dbReference type="AlphaFoldDB" id="A0AAV5AW64"/>
<name>A0AAV5AW64_9FLAO</name>
<sequence length="510" mass="58480">MDIITNTAELICNQGTATSCLNVTSQDFVIIEGKAMATEEDKQANANILPFKQCKLKPSSGGYLPCVPAPIQWEDAAEKDTIMGFYRNNDFNTAFRPESPAVIESFKNEYRNVTIDRNGTSYRYFVPKLILYKNENEQVRSVAALDIIYDVYEEPNNLFIEYENEYFEVTEQAAVTVYGVSTHTSQQVPLPEIAYTPPEGYKIFKISSKSVGNHKSITVEIECLKPFGDLKGKQIKAYALTEGTNGQPAQKKIVGVLDVMPNDKANRKVVKLLMVNVITDADYNGVAEKGYEAPKLLEQKKYLRKYLRNSLIDPIFKKVDLDLSGITLRDQFNRAYTRNNNLLYNTPTGHQHLSTYLKEKLEKKLKAILKQRLKGKTVNLEAEYNKRYKDYLPIFFFAQEFFEDSLSTTSYYSSNKAVVTTSRIKPFVITHEVYHSLGLPHSFENKNHIPQTPQGGNRQTQSNGKYSFEYRMTTNIMDYSDHRNNLFYWQIKIVRSKAAPEPNNYRPEQL</sequence>
<gene>
    <name evidence="2" type="ORF">RCZ15_26310</name>
</gene>
<dbReference type="SUPFAM" id="SSF55486">
    <property type="entry name" value="Metalloproteases ('zincins'), catalytic domain"/>
    <property type="match status" value="1"/>
</dbReference>
<dbReference type="InterPro" id="IPR024079">
    <property type="entry name" value="MetalloPept_cat_dom_sf"/>
</dbReference>